<keyword evidence="1" id="KW-0472">Membrane</keyword>
<evidence type="ECO:0000256" key="1">
    <source>
        <dbReference type="SAM" id="Phobius"/>
    </source>
</evidence>
<keyword evidence="1" id="KW-0812">Transmembrane</keyword>
<organism evidence="2 3">
    <name type="scientific">Chryseobacterium takakiae</name>
    <dbReference type="NCBI Taxonomy" id="1302685"/>
    <lineage>
        <taxon>Bacteria</taxon>
        <taxon>Pseudomonadati</taxon>
        <taxon>Bacteroidota</taxon>
        <taxon>Flavobacteriia</taxon>
        <taxon>Flavobacteriales</taxon>
        <taxon>Weeksellaceae</taxon>
        <taxon>Chryseobacterium group</taxon>
        <taxon>Chryseobacterium</taxon>
    </lineage>
</organism>
<protein>
    <submittedName>
        <fullName evidence="2">Uncharacterized protein</fullName>
    </submittedName>
</protein>
<feature type="non-terminal residue" evidence="2">
    <location>
        <position position="42"/>
    </location>
</feature>
<accession>A0A1M4V9T2</accession>
<reference evidence="3" key="1">
    <citation type="submission" date="2016-11" db="EMBL/GenBank/DDBJ databases">
        <authorList>
            <person name="Varghese N."/>
            <person name="Submissions S."/>
        </authorList>
    </citation>
    <scope>NUCLEOTIDE SEQUENCE [LARGE SCALE GENOMIC DNA]</scope>
    <source>
        <strain evidence="3">DSM 26898</strain>
    </source>
</reference>
<evidence type="ECO:0000313" key="2">
    <source>
        <dbReference type="EMBL" id="SHE65715.1"/>
    </source>
</evidence>
<dbReference type="EMBL" id="FQVO01000003">
    <property type="protein sequence ID" value="SHE65715.1"/>
    <property type="molecule type" value="Genomic_DNA"/>
</dbReference>
<gene>
    <name evidence="2" type="ORF">SAMN05444408_1031</name>
</gene>
<dbReference type="STRING" id="1302685.SAMN05444408_1031"/>
<feature type="transmembrane region" description="Helical" evidence="1">
    <location>
        <begin position="21"/>
        <end position="39"/>
    </location>
</feature>
<evidence type="ECO:0000313" key="3">
    <source>
        <dbReference type="Proteomes" id="UP000184236"/>
    </source>
</evidence>
<name>A0A1M4V9T2_9FLAO</name>
<proteinExistence type="predicted"/>
<dbReference type="Proteomes" id="UP000184236">
    <property type="component" value="Unassembled WGS sequence"/>
</dbReference>
<keyword evidence="1" id="KW-1133">Transmembrane helix</keyword>
<keyword evidence="3" id="KW-1185">Reference proteome</keyword>
<sequence length="42" mass="4871">MRVSLVALKIIEAVSQLRRFFLLKKVVILASILYIYLVISHI</sequence>
<dbReference type="AlphaFoldDB" id="A0A1M4V9T2"/>